<evidence type="ECO:0000313" key="3">
    <source>
        <dbReference type="EMBL" id="MBD0824151.1"/>
    </source>
</evidence>
<keyword evidence="4" id="KW-1185">Reference proteome</keyword>
<reference evidence="3 4" key="1">
    <citation type="journal article" date="2018" name="J. Microbiol.">
        <title>Aestuariibaculum marinum sp. nov., a marine bacterium isolated from seawater in South Korea.</title>
        <authorList>
            <person name="Choi J."/>
            <person name="Lee D."/>
            <person name="Jang J.H."/>
            <person name="Cha S."/>
            <person name="Seo T."/>
        </authorList>
    </citation>
    <scope>NUCLEOTIDE SEQUENCE [LARGE SCALE GENOMIC DNA]</scope>
    <source>
        <strain evidence="3 4">IP7</strain>
    </source>
</reference>
<dbReference type="Proteomes" id="UP000621516">
    <property type="component" value="Unassembled WGS sequence"/>
</dbReference>
<feature type="signal peptide" evidence="1">
    <location>
        <begin position="1"/>
        <end position="20"/>
    </location>
</feature>
<evidence type="ECO:0000256" key="1">
    <source>
        <dbReference type="SAM" id="SignalP"/>
    </source>
</evidence>
<dbReference type="RefSeq" id="WP_188223461.1">
    <property type="nucleotide sequence ID" value="NZ_JACVXD010000004.1"/>
</dbReference>
<dbReference type="PROSITE" id="PS51257">
    <property type="entry name" value="PROKAR_LIPOPROTEIN"/>
    <property type="match status" value="1"/>
</dbReference>
<protein>
    <submittedName>
        <fullName evidence="3">DUF4136 domain-containing protein</fullName>
    </submittedName>
</protein>
<comment type="caution">
    <text evidence="3">The sequence shown here is derived from an EMBL/GenBank/DDBJ whole genome shotgun (WGS) entry which is preliminary data.</text>
</comment>
<dbReference type="Gene3D" id="3.30.160.670">
    <property type="match status" value="1"/>
</dbReference>
<sequence length="173" mass="19397">MKTLLLALMILVLISCSSVRVNHDYDKETKFSQYKTYNYYADMNTGLSELDTKRFLDALDAQLSQQGYKLAKEPDFFIDLSSKEYEEGPKSSFGIGLGGTGRHVGGGVSIGVPVGQSNINRQITVDFVDENKKQLFWQAVSESTFKHNETPESREAIFKAIVVKMLSEFPPKP</sequence>
<dbReference type="AlphaFoldDB" id="A0A8J6QAR0"/>
<evidence type="ECO:0000259" key="2">
    <source>
        <dbReference type="Pfam" id="PF13590"/>
    </source>
</evidence>
<organism evidence="3 4">
    <name type="scientific">Aestuariibaculum marinum</name>
    <dbReference type="NCBI Taxonomy" id="2683592"/>
    <lineage>
        <taxon>Bacteria</taxon>
        <taxon>Pseudomonadati</taxon>
        <taxon>Bacteroidota</taxon>
        <taxon>Flavobacteriia</taxon>
        <taxon>Flavobacteriales</taxon>
        <taxon>Flavobacteriaceae</taxon>
    </lineage>
</organism>
<evidence type="ECO:0000313" key="4">
    <source>
        <dbReference type="Proteomes" id="UP000621516"/>
    </source>
</evidence>
<gene>
    <name evidence="3" type="ORF">ICJ85_08970</name>
</gene>
<dbReference type="Pfam" id="PF13590">
    <property type="entry name" value="DUF4136"/>
    <property type="match status" value="1"/>
</dbReference>
<dbReference type="InterPro" id="IPR025411">
    <property type="entry name" value="DUF4136"/>
</dbReference>
<feature type="chain" id="PRO_5035325422" evidence="1">
    <location>
        <begin position="21"/>
        <end position="173"/>
    </location>
</feature>
<accession>A0A8J6QAR0</accession>
<name>A0A8J6QAR0_9FLAO</name>
<feature type="domain" description="DUF4136" evidence="2">
    <location>
        <begin position="21"/>
        <end position="171"/>
    </location>
</feature>
<proteinExistence type="predicted"/>
<dbReference type="EMBL" id="JACVXD010000004">
    <property type="protein sequence ID" value="MBD0824151.1"/>
    <property type="molecule type" value="Genomic_DNA"/>
</dbReference>
<keyword evidence="1" id="KW-0732">Signal</keyword>